<dbReference type="PANTHER" id="PTHR12835">
    <property type="entry name" value="BIOTIN PROTEIN LIGASE"/>
    <property type="match status" value="1"/>
</dbReference>
<dbReference type="InterPro" id="IPR004408">
    <property type="entry name" value="Biotin_CoA_COase_ligase"/>
</dbReference>
<dbReference type="EMBL" id="CP000743">
    <property type="protein sequence ID" value="ABR56607.1"/>
    <property type="molecule type" value="Genomic_DNA"/>
</dbReference>
<dbReference type="PANTHER" id="PTHR12835:SF5">
    <property type="entry name" value="BIOTIN--PROTEIN LIGASE"/>
    <property type="match status" value="1"/>
</dbReference>
<gene>
    <name evidence="3" type="ordered locus">Maeo_1029</name>
</gene>
<organism evidence="3 4">
    <name type="scientific">Methanococcus aeolicus (strain ATCC BAA-1280 / DSM 17508 / OCM 812 / Nankai-3)</name>
    <dbReference type="NCBI Taxonomy" id="419665"/>
    <lineage>
        <taxon>Archaea</taxon>
        <taxon>Methanobacteriati</taxon>
        <taxon>Methanobacteriota</taxon>
        <taxon>Methanomada group</taxon>
        <taxon>Methanococci</taxon>
        <taxon>Methanococcales</taxon>
        <taxon>Methanococcaceae</taxon>
        <taxon>Methanococcus</taxon>
    </lineage>
</organism>
<dbReference type="RefSeq" id="WP_011973739.1">
    <property type="nucleotide sequence ID" value="NC_009635.1"/>
</dbReference>
<dbReference type="GO" id="GO:0004077">
    <property type="term" value="F:biotin--[biotin carboxyl-carrier protein] ligase activity"/>
    <property type="evidence" value="ECO:0007669"/>
    <property type="project" value="InterPro"/>
</dbReference>
<name>A6UVT5_META3</name>
<evidence type="ECO:0000256" key="1">
    <source>
        <dbReference type="ARBA" id="ARBA00022598"/>
    </source>
</evidence>
<dbReference type="STRING" id="419665.Maeo_1029"/>
<reference evidence="3" key="1">
    <citation type="submission" date="2007-06" db="EMBL/GenBank/DDBJ databases">
        <title>Complete sequence of Methanococcus aeolicus Nankai-3.</title>
        <authorList>
            <consortium name="US DOE Joint Genome Institute"/>
            <person name="Copeland A."/>
            <person name="Lucas S."/>
            <person name="Lapidus A."/>
            <person name="Barry K."/>
            <person name="Glavina del Rio T."/>
            <person name="Dalin E."/>
            <person name="Tice H."/>
            <person name="Pitluck S."/>
            <person name="Chain P."/>
            <person name="Malfatti S."/>
            <person name="Shin M."/>
            <person name="Vergez L."/>
            <person name="Schmutz J."/>
            <person name="Larimer F."/>
            <person name="Land M."/>
            <person name="Hauser L."/>
            <person name="Kyrpides N."/>
            <person name="Lykidis A."/>
            <person name="Sieprawska-Lupa M."/>
            <person name="Whitman W.B."/>
            <person name="Richardson P."/>
        </authorList>
    </citation>
    <scope>NUCLEOTIDE SEQUENCE [LARGE SCALE GENOMIC DNA]</scope>
    <source>
        <strain evidence="3">Nankai-3</strain>
    </source>
</reference>
<dbReference type="Pfam" id="PF03099">
    <property type="entry name" value="BPL_LplA_LipB"/>
    <property type="match status" value="1"/>
</dbReference>
<keyword evidence="4" id="KW-1185">Reference proteome</keyword>
<dbReference type="PROSITE" id="PS51733">
    <property type="entry name" value="BPL_LPL_CATALYTIC"/>
    <property type="match status" value="1"/>
</dbReference>
<feature type="domain" description="BPL/LPL catalytic" evidence="2">
    <location>
        <begin position="9"/>
        <end position="207"/>
    </location>
</feature>
<dbReference type="GO" id="GO:0005737">
    <property type="term" value="C:cytoplasm"/>
    <property type="evidence" value="ECO:0007669"/>
    <property type="project" value="TreeGrafter"/>
</dbReference>
<dbReference type="Gene3D" id="2.30.30.100">
    <property type="match status" value="1"/>
</dbReference>
<evidence type="ECO:0000313" key="4">
    <source>
        <dbReference type="Proteomes" id="UP000001106"/>
    </source>
</evidence>
<dbReference type="GeneID" id="5327033"/>
<dbReference type="OrthoDB" id="46252at2157"/>
<dbReference type="SUPFAM" id="SSF55681">
    <property type="entry name" value="Class II aaRS and biotin synthetases"/>
    <property type="match status" value="1"/>
</dbReference>
<evidence type="ECO:0000313" key="3">
    <source>
        <dbReference type="EMBL" id="ABR56607.1"/>
    </source>
</evidence>
<sequence>MQINNKSNNKFKIIHLKTTISTNMDCIELGKEGKRNIVVVSDIQTKGKGRLNRLWYSNYGGLYFSMLLDIKDIKVEQINFMASLSIVDTLNNYSTKDFGTVGGQKPKVFGIVGRQKPKVFGIKFPNDIIVKNNHSTDYKKISGILGEINLNYGFVVVGIGININNTIDAEIKDIATSLKEIEGKEFNKQEILNVFINNFNKYKELTEKEILNKYKEYSATIGEKVKIITPNNEIIGIVQDIDFNGLYLKTDDNVIKNISVGDCIHLRKK</sequence>
<protein>
    <submittedName>
        <fullName evidence="3">Biotin--acetyl-CoA-carboxylase ligase</fullName>
    </submittedName>
</protein>
<dbReference type="eggNOG" id="arCOG01940">
    <property type="taxonomic scope" value="Archaea"/>
</dbReference>
<proteinExistence type="predicted"/>
<dbReference type="Pfam" id="PF02237">
    <property type="entry name" value="BPL_C"/>
    <property type="match status" value="1"/>
</dbReference>
<keyword evidence="1 3" id="KW-0436">Ligase</keyword>
<dbReference type="InterPro" id="IPR045864">
    <property type="entry name" value="aa-tRNA-synth_II/BPL/LPL"/>
</dbReference>
<evidence type="ECO:0000259" key="2">
    <source>
        <dbReference type="PROSITE" id="PS51733"/>
    </source>
</evidence>
<accession>A6UVT5</accession>
<dbReference type="Gene3D" id="3.30.930.10">
    <property type="entry name" value="Bira Bifunctional Protein, Domain 2"/>
    <property type="match status" value="1"/>
</dbReference>
<dbReference type="AlphaFoldDB" id="A6UVT5"/>
<dbReference type="NCBIfam" id="TIGR00121">
    <property type="entry name" value="birA_ligase"/>
    <property type="match status" value="1"/>
</dbReference>
<dbReference type="KEGG" id="mae:Maeo_1029"/>
<dbReference type="Proteomes" id="UP000001106">
    <property type="component" value="Chromosome"/>
</dbReference>
<dbReference type="InterPro" id="IPR004143">
    <property type="entry name" value="BPL_LPL_catalytic"/>
</dbReference>
<dbReference type="InterPro" id="IPR003142">
    <property type="entry name" value="BPL_C"/>
</dbReference>
<dbReference type="HOGENOM" id="CLU_051096_3_1_2"/>